<dbReference type="RefSeq" id="WP_283239862.1">
    <property type="nucleotide sequence ID" value="NZ_JASGBP010000009.1"/>
</dbReference>
<dbReference type="EMBL" id="JASGBP010000009">
    <property type="protein sequence ID" value="MDI9258197.1"/>
    <property type="molecule type" value="Genomic_DNA"/>
</dbReference>
<dbReference type="Pfam" id="PF14321">
    <property type="entry name" value="DUF4382"/>
    <property type="match status" value="1"/>
</dbReference>
<dbReference type="InterPro" id="IPR025491">
    <property type="entry name" value="DUF4382"/>
</dbReference>
<dbReference type="Proteomes" id="UP001230035">
    <property type="component" value="Unassembled WGS sequence"/>
</dbReference>
<dbReference type="Gene3D" id="2.60.40.1120">
    <property type="entry name" value="Carboxypeptidase-like, regulatory domain"/>
    <property type="match status" value="1"/>
</dbReference>
<name>A0ABT6XTR0_9FLAO</name>
<feature type="chain" id="PRO_5045172350" evidence="1">
    <location>
        <begin position="26"/>
        <end position="255"/>
    </location>
</feature>
<keyword evidence="4" id="KW-1185">Reference proteome</keyword>
<proteinExistence type="predicted"/>
<dbReference type="InterPro" id="IPR013784">
    <property type="entry name" value="Carb-bd-like_fold"/>
</dbReference>
<evidence type="ECO:0000259" key="2">
    <source>
        <dbReference type="Pfam" id="PF14321"/>
    </source>
</evidence>
<gene>
    <name evidence="3" type="ORF">QHT84_12300</name>
</gene>
<dbReference type="Pfam" id="PF13620">
    <property type="entry name" value="CarboxypepD_reg"/>
    <property type="match status" value="1"/>
</dbReference>
<comment type="caution">
    <text evidence="3">The sequence shown here is derived from an EMBL/GenBank/DDBJ whole genome shotgun (WGS) entry which is preliminary data.</text>
</comment>
<sequence>MKKIILTVAVAILLFGLPSCSSDNAASGNYSYKVRLTDDPGPYSEVNVDIQAVEVTGGNGQTVTLNTNAGIYNLLDFTNGVDTLIATSTLTDSRVNQIRLILGTNNTIVANGVTYPLSTPSAEQSGLKLLVNQTLQADIDNSILIDFDANASVVQTGNGTYKLKPVLRTVVAAISGNITGSITPAGALVTVSATSNTTGLIYTSNVDAEGNFTITGLPPGSYSVTLTPLLPLLPVTQTDVVVQAGVNTSIGVIAF</sequence>
<keyword evidence="1" id="KW-0732">Signal</keyword>
<evidence type="ECO:0000313" key="3">
    <source>
        <dbReference type="EMBL" id="MDI9258197.1"/>
    </source>
</evidence>
<reference evidence="3 4" key="1">
    <citation type="submission" date="2023-05" db="EMBL/GenBank/DDBJ databases">
        <title>Flavobacterium sedimenti sp. nov., isolated from the sediment.</title>
        <authorList>
            <person name="Wu N."/>
        </authorList>
    </citation>
    <scope>NUCLEOTIDE SEQUENCE [LARGE SCALE GENOMIC DNA]</scope>
    <source>
        <strain evidence="3 4">YZ-48</strain>
    </source>
</reference>
<evidence type="ECO:0000313" key="4">
    <source>
        <dbReference type="Proteomes" id="UP001230035"/>
    </source>
</evidence>
<feature type="domain" description="DUF4382" evidence="2">
    <location>
        <begin position="33"/>
        <end position="165"/>
    </location>
</feature>
<accession>A0ABT6XTR0</accession>
<feature type="signal peptide" evidence="1">
    <location>
        <begin position="1"/>
        <end position="25"/>
    </location>
</feature>
<evidence type="ECO:0000256" key="1">
    <source>
        <dbReference type="SAM" id="SignalP"/>
    </source>
</evidence>
<organism evidence="3 4">
    <name type="scientific">Flavobacterium sedimenticola</name>
    <dbReference type="NCBI Taxonomy" id="3043286"/>
    <lineage>
        <taxon>Bacteria</taxon>
        <taxon>Pseudomonadati</taxon>
        <taxon>Bacteroidota</taxon>
        <taxon>Flavobacteriia</taxon>
        <taxon>Flavobacteriales</taxon>
        <taxon>Flavobacteriaceae</taxon>
        <taxon>Flavobacterium</taxon>
    </lineage>
</organism>
<protein>
    <submittedName>
        <fullName evidence="3">DUF4382 domain-containing protein</fullName>
    </submittedName>
</protein>
<dbReference type="SUPFAM" id="SSF49452">
    <property type="entry name" value="Starch-binding domain-like"/>
    <property type="match status" value="1"/>
</dbReference>